<dbReference type="GO" id="GO:0003964">
    <property type="term" value="F:RNA-directed DNA polymerase activity"/>
    <property type="evidence" value="ECO:0007669"/>
    <property type="project" value="UniProtKB-KW"/>
</dbReference>
<evidence type="ECO:0000256" key="3">
    <source>
        <dbReference type="ARBA" id="ARBA00022695"/>
    </source>
</evidence>
<dbReference type="SUPFAM" id="SSF57756">
    <property type="entry name" value="Retrovirus zinc finger-like domains"/>
    <property type="match status" value="1"/>
</dbReference>
<dbReference type="SMART" id="SM00343">
    <property type="entry name" value="ZnF_C2HC"/>
    <property type="match status" value="1"/>
</dbReference>
<dbReference type="Pfam" id="PF00665">
    <property type="entry name" value="rve"/>
    <property type="match status" value="1"/>
</dbReference>
<keyword evidence="8" id="KW-0862">Zinc</keyword>
<dbReference type="Gene3D" id="3.30.420.10">
    <property type="entry name" value="Ribonuclease H-like superfamily/Ribonuclease H"/>
    <property type="match status" value="1"/>
</dbReference>
<sequence length="682" mass="77944">MDAYILRFERFAEEAGWSETAWATSLGALLTGKALEVYSRMPNSQAKVYSNVKSALLFKYHLTADGFKGKFRNSRCESGETYMQFIERLKGYIIRWIELSNSRKTYDGLIDLLLQEQLLNSCSKDLAVFLKERALKDVSKMASLADTYTEAHVSYDRGRRKENVSDRSRSKGQGFQNQSYKPKGDDKNATPKLRDTRTCFICGKSGHIARDCWSKFKKPTERGAGLQTGNQTEKGDKGKDRDQFLGSTRNCVLLDGTVRIVPVAKIRISTPYFEGEVEALCMEQPLYDLILGNIEGCRDPNNPDQTWVPKMIMINSEQESNEFQTKTVTGLAVETRAQKVKKEQSLKPLRVTESETLEIGPREIKEAQHADLSISRLWKFTKEKSAKLSRTGCRTKFVEKDGHSFQESRVDLVGPLQPLTDKGNRYILTLVDYATRYPEAVPLQRIETERVAEALIEIFSRVGVPEEILSDMGTQFTSDLMKEVGRLLSLKQMNTSPYHPMCNGLVEKFNGTLKRMLRRMCSERPSDWDRYLPALLFAYREAPQESLGFSPFELLYGRTVRGPLCILKELWTDFRKLNKITVFDPEPIPNPDELMTKLATAKYFTKIDLSKGYWQIPVQISDRPKTAFITSHGLFQFKVLPFGLVNAPAIFTRMMRKLLEGQANVVNYIDDVLVYTESWRNI</sequence>
<dbReference type="Gene3D" id="1.10.4020.10">
    <property type="entry name" value="DNA breaking-rejoining enzymes"/>
    <property type="match status" value="1"/>
</dbReference>
<keyword evidence="8" id="KW-0479">Metal-binding</keyword>
<dbReference type="InterPro" id="IPR012337">
    <property type="entry name" value="RNaseH-like_sf"/>
</dbReference>
<keyword evidence="5" id="KW-0255">Endonuclease</keyword>
<dbReference type="InterPro" id="IPR000477">
    <property type="entry name" value="RT_dom"/>
</dbReference>
<dbReference type="SUPFAM" id="SSF53098">
    <property type="entry name" value="Ribonuclease H-like"/>
    <property type="match status" value="1"/>
</dbReference>
<dbReference type="InterPro" id="IPR036875">
    <property type="entry name" value="Znf_CCHC_sf"/>
</dbReference>
<evidence type="ECO:0000256" key="6">
    <source>
        <dbReference type="ARBA" id="ARBA00022801"/>
    </source>
</evidence>
<dbReference type="GO" id="GO:0006508">
    <property type="term" value="P:proteolysis"/>
    <property type="evidence" value="ECO:0007669"/>
    <property type="project" value="UniProtKB-KW"/>
</dbReference>
<dbReference type="PROSITE" id="PS50158">
    <property type="entry name" value="ZF_CCHC"/>
    <property type="match status" value="1"/>
</dbReference>
<dbReference type="AlphaFoldDB" id="A0A2G8LHN3"/>
<feature type="compositionally biased region" description="Polar residues" evidence="9">
    <location>
        <begin position="171"/>
        <end position="180"/>
    </location>
</feature>
<dbReference type="InterPro" id="IPR043502">
    <property type="entry name" value="DNA/RNA_pol_sf"/>
</dbReference>
<comment type="caution">
    <text evidence="12">The sequence shown here is derived from an EMBL/GenBank/DDBJ whole genome shotgun (WGS) entry which is preliminary data.</text>
</comment>
<keyword evidence="1" id="KW-0645">Protease</keyword>
<dbReference type="Gene3D" id="4.10.60.10">
    <property type="entry name" value="Zinc finger, CCHC-type"/>
    <property type="match status" value="1"/>
</dbReference>
<evidence type="ECO:0000313" key="13">
    <source>
        <dbReference type="Proteomes" id="UP000230750"/>
    </source>
</evidence>
<dbReference type="FunFam" id="3.10.10.10:FF:000007">
    <property type="entry name" value="Retrovirus-related Pol polyprotein from transposon 17.6-like Protein"/>
    <property type="match status" value="1"/>
</dbReference>
<dbReference type="InterPro" id="IPR043128">
    <property type="entry name" value="Rev_trsase/Diguanyl_cyclase"/>
</dbReference>
<feature type="region of interest" description="Disordered" evidence="9">
    <location>
        <begin position="220"/>
        <end position="241"/>
    </location>
</feature>
<dbReference type="GO" id="GO:0003676">
    <property type="term" value="F:nucleic acid binding"/>
    <property type="evidence" value="ECO:0007669"/>
    <property type="project" value="InterPro"/>
</dbReference>
<organism evidence="12 13">
    <name type="scientific">Stichopus japonicus</name>
    <name type="common">Sea cucumber</name>
    <dbReference type="NCBI Taxonomy" id="307972"/>
    <lineage>
        <taxon>Eukaryota</taxon>
        <taxon>Metazoa</taxon>
        <taxon>Echinodermata</taxon>
        <taxon>Eleutherozoa</taxon>
        <taxon>Echinozoa</taxon>
        <taxon>Holothuroidea</taxon>
        <taxon>Aspidochirotacea</taxon>
        <taxon>Aspidochirotida</taxon>
        <taxon>Stichopodidae</taxon>
        <taxon>Apostichopus</taxon>
    </lineage>
</organism>
<dbReference type="PANTHER" id="PTHR46888">
    <property type="entry name" value="ZINC KNUCKLE DOMAINCONTAINING PROTEIN-RELATED"/>
    <property type="match status" value="1"/>
</dbReference>
<feature type="compositionally biased region" description="Basic and acidic residues" evidence="9">
    <location>
        <begin position="182"/>
        <end position="191"/>
    </location>
</feature>
<name>A0A2G8LHN3_STIJA</name>
<dbReference type="InterPro" id="IPR001584">
    <property type="entry name" value="Integrase_cat-core"/>
</dbReference>
<dbReference type="GO" id="GO:0008270">
    <property type="term" value="F:zinc ion binding"/>
    <property type="evidence" value="ECO:0007669"/>
    <property type="project" value="UniProtKB-KW"/>
</dbReference>
<reference evidence="12 13" key="1">
    <citation type="journal article" date="2017" name="PLoS Biol.">
        <title>The sea cucumber genome provides insights into morphological evolution and visceral regeneration.</title>
        <authorList>
            <person name="Zhang X."/>
            <person name="Sun L."/>
            <person name="Yuan J."/>
            <person name="Sun Y."/>
            <person name="Gao Y."/>
            <person name="Zhang L."/>
            <person name="Li S."/>
            <person name="Dai H."/>
            <person name="Hamel J.F."/>
            <person name="Liu C."/>
            <person name="Yu Y."/>
            <person name="Liu S."/>
            <person name="Lin W."/>
            <person name="Guo K."/>
            <person name="Jin S."/>
            <person name="Xu P."/>
            <person name="Storey K.B."/>
            <person name="Huan P."/>
            <person name="Zhang T."/>
            <person name="Zhou Y."/>
            <person name="Zhang J."/>
            <person name="Lin C."/>
            <person name="Li X."/>
            <person name="Xing L."/>
            <person name="Huo D."/>
            <person name="Sun M."/>
            <person name="Wang L."/>
            <person name="Mercier A."/>
            <person name="Li F."/>
            <person name="Yang H."/>
            <person name="Xiang J."/>
        </authorList>
    </citation>
    <scope>NUCLEOTIDE SEQUENCE [LARGE SCALE GENOMIC DNA]</scope>
    <source>
        <strain evidence="12">Shaxun</strain>
        <tissue evidence="12">Muscle</tissue>
    </source>
</reference>
<dbReference type="PROSITE" id="PS50994">
    <property type="entry name" value="INTEGRASE"/>
    <property type="match status" value="1"/>
</dbReference>
<proteinExistence type="predicted"/>
<evidence type="ECO:0000256" key="4">
    <source>
        <dbReference type="ARBA" id="ARBA00022722"/>
    </source>
</evidence>
<keyword evidence="6" id="KW-0378">Hydrolase</keyword>
<feature type="compositionally biased region" description="Basic and acidic residues" evidence="9">
    <location>
        <begin position="156"/>
        <end position="169"/>
    </location>
</feature>
<dbReference type="SUPFAM" id="SSF47353">
    <property type="entry name" value="Retrovirus capsid dimerization domain-like"/>
    <property type="match status" value="1"/>
</dbReference>
<evidence type="ECO:0008006" key="14">
    <source>
        <dbReference type="Google" id="ProtNLM"/>
    </source>
</evidence>
<evidence type="ECO:0000256" key="8">
    <source>
        <dbReference type="PROSITE-ProRule" id="PRU00047"/>
    </source>
</evidence>
<keyword evidence="7" id="KW-0695">RNA-directed DNA polymerase</keyword>
<dbReference type="GO" id="GO:0008233">
    <property type="term" value="F:peptidase activity"/>
    <property type="evidence" value="ECO:0007669"/>
    <property type="project" value="UniProtKB-KW"/>
</dbReference>
<evidence type="ECO:0000259" key="10">
    <source>
        <dbReference type="PROSITE" id="PS50158"/>
    </source>
</evidence>
<keyword evidence="2" id="KW-0808">Transferase</keyword>
<dbReference type="EMBL" id="MRZV01000075">
    <property type="protein sequence ID" value="PIK59722.1"/>
    <property type="molecule type" value="Genomic_DNA"/>
</dbReference>
<dbReference type="InterPro" id="IPR036397">
    <property type="entry name" value="RNaseH_sf"/>
</dbReference>
<evidence type="ECO:0000256" key="5">
    <source>
        <dbReference type="ARBA" id="ARBA00022759"/>
    </source>
</evidence>
<evidence type="ECO:0000256" key="1">
    <source>
        <dbReference type="ARBA" id="ARBA00022670"/>
    </source>
</evidence>
<dbReference type="Pfam" id="PF00098">
    <property type="entry name" value="zf-CCHC"/>
    <property type="match status" value="1"/>
</dbReference>
<keyword evidence="8" id="KW-0863">Zinc-finger</keyword>
<evidence type="ECO:0000313" key="12">
    <source>
        <dbReference type="EMBL" id="PIK59722.1"/>
    </source>
</evidence>
<dbReference type="Pfam" id="PF00078">
    <property type="entry name" value="RVT_1"/>
    <property type="match status" value="1"/>
</dbReference>
<protein>
    <recommendedName>
        <fullName evidence="14">Retrovirus-related Pol polyprotein from transposon</fullName>
    </recommendedName>
</protein>
<gene>
    <name evidence="12" type="ORF">BSL78_03385</name>
</gene>
<feature type="domain" description="Integrase catalytic" evidence="11">
    <location>
        <begin position="399"/>
        <end position="559"/>
    </location>
</feature>
<dbReference type="Gene3D" id="3.30.70.270">
    <property type="match status" value="1"/>
</dbReference>
<evidence type="ECO:0000256" key="9">
    <source>
        <dbReference type="SAM" id="MobiDB-lite"/>
    </source>
</evidence>
<dbReference type="GO" id="GO:0015074">
    <property type="term" value="P:DNA integration"/>
    <property type="evidence" value="ECO:0007669"/>
    <property type="project" value="InterPro"/>
</dbReference>
<evidence type="ECO:0000259" key="11">
    <source>
        <dbReference type="PROSITE" id="PS50994"/>
    </source>
</evidence>
<feature type="domain" description="CCHC-type" evidence="10">
    <location>
        <begin position="199"/>
        <end position="212"/>
    </location>
</feature>
<dbReference type="InterPro" id="IPR038269">
    <property type="entry name" value="SCAN_sf"/>
</dbReference>
<dbReference type="Proteomes" id="UP000230750">
    <property type="component" value="Unassembled WGS sequence"/>
</dbReference>
<dbReference type="SUPFAM" id="SSF56672">
    <property type="entry name" value="DNA/RNA polymerases"/>
    <property type="match status" value="1"/>
</dbReference>
<dbReference type="Gene3D" id="3.10.10.10">
    <property type="entry name" value="HIV Type 1 Reverse Transcriptase, subunit A, domain 1"/>
    <property type="match status" value="1"/>
</dbReference>
<dbReference type="OrthoDB" id="10047206at2759"/>
<evidence type="ECO:0000256" key="2">
    <source>
        <dbReference type="ARBA" id="ARBA00022679"/>
    </source>
</evidence>
<keyword evidence="3" id="KW-0548">Nucleotidyltransferase</keyword>
<keyword evidence="13" id="KW-1185">Reference proteome</keyword>
<accession>A0A2G8LHN3</accession>
<dbReference type="GO" id="GO:0004519">
    <property type="term" value="F:endonuclease activity"/>
    <property type="evidence" value="ECO:0007669"/>
    <property type="project" value="UniProtKB-KW"/>
</dbReference>
<evidence type="ECO:0000256" key="7">
    <source>
        <dbReference type="ARBA" id="ARBA00022918"/>
    </source>
</evidence>
<dbReference type="InterPro" id="IPR001878">
    <property type="entry name" value="Znf_CCHC"/>
</dbReference>
<dbReference type="CDD" id="cd01647">
    <property type="entry name" value="RT_LTR"/>
    <property type="match status" value="1"/>
</dbReference>
<feature type="region of interest" description="Disordered" evidence="9">
    <location>
        <begin position="156"/>
        <end position="191"/>
    </location>
</feature>
<keyword evidence="4" id="KW-0540">Nuclease</keyword>
<dbReference type="PANTHER" id="PTHR46888:SF1">
    <property type="entry name" value="RIBONUCLEASE H"/>
    <property type="match status" value="1"/>
</dbReference>
<dbReference type="FunFam" id="3.30.420.10:FF:000032">
    <property type="entry name" value="Retrovirus-related Pol polyprotein from transposon 297-like Protein"/>
    <property type="match status" value="1"/>
</dbReference>